<dbReference type="SUPFAM" id="SSF53474">
    <property type="entry name" value="alpha/beta-Hydrolases"/>
    <property type="match status" value="1"/>
</dbReference>
<gene>
    <name evidence="1" type="ORF">SAMN04487940_102500</name>
</gene>
<dbReference type="RefSeq" id="WP_074835400.1">
    <property type="nucleotide sequence ID" value="NZ_CATLQZ010000001.1"/>
</dbReference>
<reference evidence="1 2" key="1">
    <citation type="submission" date="2016-10" db="EMBL/GenBank/DDBJ databases">
        <authorList>
            <person name="Varghese N."/>
            <person name="Submissions S."/>
        </authorList>
    </citation>
    <scope>NUCLEOTIDE SEQUENCE [LARGE SCALE GENOMIC DNA]</scope>
    <source>
        <strain evidence="1 2">FF3</strain>
    </source>
</reference>
<proteinExistence type="predicted"/>
<name>A0A975ZMD0_9RHOB</name>
<dbReference type="InterPro" id="IPR029058">
    <property type="entry name" value="AB_hydrolase_fold"/>
</dbReference>
<evidence type="ECO:0000313" key="1">
    <source>
        <dbReference type="EMBL" id="SEI96485.1"/>
    </source>
</evidence>
<dbReference type="GeneID" id="80817350"/>
<keyword evidence="2" id="KW-1185">Reference proteome</keyword>
<sequence>MRSETLFDGALLRATLFNPGQRGLFVSFRQRLAEPGHFGDPRPVRSFTNAGMSHLHLQSRWNDWYINPETEALEAALVAHAAGYDDACAMGFSMGGYAAFRFAAALRLRRIIAVSPQFSISPRQVPFDRRYRDCASGFDDVLGDLSPRGAPVQGVILADPFRPLDIRNAALIGMAFAGMRIARLAGGGHPATAVLRDAGRFGKLQAQLGKPRVPARRIVMLHRNARRRSPTYWRHLAAQAEKTGRHALARTARARAATLAAEPG</sequence>
<dbReference type="Gene3D" id="3.40.50.1820">
    <property type="entry name" value="alpha/beta hydrolase"/>
    <property type="match status" value="1"/>
</dbReference>
<dbReference type="Proteomes" id="UP000182932">
    <property type="component" value="Unassembled WGS sequence"/>
</dbReference>
<evidence type="ECO:0000313" key="2">
    <source>
        <dbReference type="Proteomes" id="UP000182932"/>
    </source>
</evidence>
<dbReference type="EMBL" id="FNYY01000002">
    <property type="protein sequence ID" value="SEI96485.1"/>
    <property type="molecule type" value="Genomic_DNA"/>
</dbReference>
<dbReference type="AlphaFoldDB" id="A0A975ZMD0"/>
<protein>
    <recommendedName>
        <fullName evidence="3">Alpha/beta hydrolase</fullName>
    </recommendedName>
</protein>
<accession>A0A975ZMD0</accession>
<comment type="caution">
    <text evidence="1">The sequence shown here is derived from an EMBL/GenBank/DDBJ whole genome shotgun (WGS) entry which is preliminary data.</text>
</comment>
<organism evidence="1 2">
    <name type="scientific">Marinovum algicola</name>
    <dbReference type="NCBI Taxonomy" id="42444"/>
    <lineage>
        <taxon>Bacteria</taxon>
        <taxon>Pseudomonadati</taxon>
        <taxon>Pseudomonadota</taxon>
        <taxon>Alphaproteobacteria</taxon>
        <taxon>Rhodobacterales</taxon>
        <taxon>Roseobacteraceae</taxon>
        <taxon>Marinovum</taxon>
    </lineage>
</organism>
<evidence type="ECO:0008006" key="3">
    <source>
        <dbReference type="Google" id="ProtNLM"/>
    </source>
</evidence>